<keyword evidence="2" id="KW-1185">Reference proteome</keyword>
<dbReference type="RefSeq" id="WP_126600614.1">
    <property type="nucleotide sequence ID" value="NZ_BIFQ01000002.1"/>
</dbReference>
<comment type="caution">
    <text evidence="1">The sequence shown here is derived from an EMBL/GenBank/DDBJ whole genome shotgun (WGS) entry which is preliminary data.</text>
</comment>
<evidence type="ECO:0000313" key="2">
    <source>
        <dbReference type="Proteomes" id="UP000287224"/>
    </source>
</evidence>
<organism evidence="1 2">
    <name type="scientific">Dictyobacter aurantiacus</name>
    <dbReference type="NCBI Taxonomy" id="1936993"/>
    <lineage>
        <taxon>Bacteria</taxon>
        <taxon>Bacillati</taxon>
        <taxon>Chloroflexota</taxon>
        <taxon>Ktedonobacteria</taxon>
        <taxon>Ktedonobacterales</taxon>
        <taxon>Dictyobacteraceae</taxon>
        <taxon>Dictyobacter</taxon>
    </lineage>
</organism>
<reference evidence="2" key="1">
    <citation type="submission" date="2018-12" db="EMBL/GenBank/DDBJ databases">
        <title>Tengunoibacter tsumagoiensis gen. nov., sp. nov., Dictyobacter kobayashii sp. nov., D. alpinus sp. nov., and D. joshuensis sp. nov. and description of Dictyobacteraceae fam. nov. within the order Ktedonobacterales isolated from Tengu-no-mugimeshi.</title>
        <authorList>
            <person name="Wang C.M."/>
            <person name="Zheng Y."/>
            <person name="Sakai Y."/>
            <person name="Toyoda A."/>
            <person name="Minakuchi Y."/>
            <person name="Abe K."/>
            <person name="Yokota A."/>
            <person name="Yabe S."/>
        </authorList>
    </citation>
    <scope>NUCLEOTIDE SEQUENCE [LARGE SCALE GENOMIC DNA]</scope>
    <source>
        <strain evidence="2">S-27</strain>
    </source>
</reference>
<dbReference type="AlphaFoldDB" id="A0A401ZMW5"/>
<evidence type="ECO:0000313" key="1">
    <source>
        <dbReference type="EMBL" id="GCE08217.1"/>
    </source>
</evidence>
<protein>
    <submittedName>
        <fullName evidence="1">Uncharacterized protein</fullName>
    </submittedName>
</protein>
<dbReference type="Proteomes" id="UP000287224">
    <property type="component" value="Unassembled WGS sequence"/>
</dbReference>
<proteinExistence type="predicted"/>
<name>A0A401ZMW5_9CHLR</name>
<sequence>MAFVLNLDFEHPHNGAFRDFVLVNSSGVPIGTPVTTVNAAIALLNAHPGSESILRYYHAINPNHRPGREADSPGAFHVEPATAGPGFIDLIHLRP</sequence>
<gene>
    <name evidence="1" type="ORF">KDAU_55460</name>
</gene>
<accession>A0A401ZMW5</accession>
<dbReference type="EMBL" id="BIFQ01000002">
    <property type="protein sequence ID" value="GCE08217.1"/>
    <property type="molecule type" value="Genomic_DNA"/>
</dbReference>